<dbReference type="EMBL" id="RMBX01000005">
    <property type="protein sequence ID" value="RPD41277.1"/>
    <property type="molecule type" value="Genomic_DNA"/>
</dbReference>
<keyword evidence="2" id="KW-0812">Transmembrane</keyword>
<evidence type="ECO:0000256" key="1">
    <source>
        <dbReference type="SAM" id="Coils"/>
    </source>
</evidence>
<reference evidence="4" key="1">
    <citation type="submission" date="2018-11" db="EMBL/GenBank/DDBJ databases">
        <title>Chitinophaga lutea sp.nov., isolate from arsenic contaminated soil.</title>
        <authorList>
            <person name="Zong Y."/>
        </authorList>
    </citation>
    <scope>NUCLEOTIDE SEQUENCE [LARGE SCALE GENOMIC DNA]</scope>
    <source>
        <strain evidence="4">YLT18</strain>
    </source>
</reference>
<dbReference type="OrthoDB" id="658912at2"/>
<keyword evidence="2" id="KW-1133">Transmembrane helix</keyword>
<feature type="coiled-coil region" evidence="1">
    <location>
        <begin position="165"/>
        <end position="192"/>
    </location>
</feature>
<evidence type="ECO:0000313" key="3">
    <source>
        <dbReference type="EMBL" id="RPD41277.1"/>
    </source>
</evidence>
<dbReference type="AlphaFoldDB" id="A0A3N4MHP3"/>
<name>A0A3N4MHP3_9BACT</name>
<organism evidence="3 4">
    <name type="scientific">Chitinophaga barathri</name>
    <dbReference type="NCBI Taxonomy" id="1647451"/>
    <lineage>
        <taxon>Bacteria</taxon>
        <taxon>Pseudomonadati</taxon>
        <taxon>Bacteroidota</taxon>
        <taxon>Chitinophagia</taxon>
        <taxon>Chitinophagales</taxon>
        <taxon>Chitinophagaceae</taxon>
        <taxon>Chitinophaga</taxon>
    </lineage>
</organism>
<evidence type="ECO:0000256" key="2">
    <source>
        <dbReference type="SAM" id="Phobius"/>
    </source>
</evidence>
<gene>
    <name evidence="3" type="ORF">EG028_11410</name>
</gene>
<proteinExistence type="predicted"/>
<dbReference type="Proteomes" id="UP000279089">
    <property type="component" value="Unassembled WGS sequence"/>
</dbReference>
<keyword evidence="1" id="KW-0175">Coiled coil</keyword>
<accession>A0A3N4MHP3</accession>
<feature type="transmembrane region" description="Helical" evidence="2">
    <location>
        <begin position="94"/>
        <end position="113"/>
    </location>
</feature>
<keyword evidence="4" id="KW-1185">Reference proteome</keyword>
<protein>
    <submittedName>
        <fullName evidence="3">Uncharacterized protein</fullName>
    </submittedName>
</protein>
<feature type="coiled-coil region" evidence="1">
    <location>
        <begin position="20"/>
        <end position="50"/>
    </location>
</feature>
<dbReference type="RefSeq" id="WP_120516421.1">
    <property type="nucleotide sequence ID" value="NZ_QXZY01000006.1"/>
</dbReference>
<comment type="caution">
    <text evidence="3">The sequence shown here is derived from an EMBL/GenBank/DDBJ whole genome shotgun (WGS) entry which is preliminary data.</text>
</comment>
<keyword evidence="2" id="KW-0472">Membrane</keyword>
<sequence length="195" mass="22491">MSEIFSQILREASERHEFVLNKLVQDVQELNKQNVNLEKLSGKMESLESALHVSSIKAGSIEAEQRQLRIAIDGLKQELSKPLPHEHHHYIPKVLWIAAGLLLALSVVLACWYNTGQKLNDLRASDIKYRFLHLQHDKALLLWIYKADSLLQARPDSMRDAVSAKEQEQQRRRGLLEEAVRKEADAEELRRRANE</sequence>
<evidence type="ECO:0000313" key="4">
    <source>
        <dbReference type="Proteomes" id="UP000279089"/>
    </source>
</evidence>